<organism evidence="2 3">
    <name type="scientific">Gigaspora margarita</name>
    <dbReference type="NCBI Taxonomy" id="4874"/>
    <lineage>
        <taxon>Eukaryota</taxon>
        <taxon>Fungi</taxon>
        <taxon>Fungi incertae sedis</taxon>
        <taxon>Mucoromycota</taxon>
        <taxon>Glomeromycotina</taxon>
        <taxon>Glomeromycetes</taxon>
        <taxon>Diversisporales</taxon>
        <taxon>Gigasporaceae</taxon>
        <taxon>Gigaspora</taxon>
    </lineage>
</organism>
<dbReference type="EMBL" id="CAJVQB010095443">
    <property type="protein sequence ID" value="CAG8849256.1"/>
    <property type="molecule type" value="Genomic_DNA"/>
</dbReference>
<sequence length="79" mass="8437">AEEPAIVLPTATTTSPPSTNSSQITNSNLPPTMNSPPTVTSTTKSTKPVAHQNDKAKRTETSVEVFQVMEKKKPNQKCG</sequence>
<proteinExistence type="predicted"/>
<comment type="caution">
    <text evidence="2">The sequence shown here is derived from an EMBL/GenBank/DDBJ whole genome shotgun (WGS) entry which is preliminary data.</text>
</comment>
<evidence type="ECO:0000256" key="1">
    <source>
        <dbReference type="SAM" id="MobiDB-lite"/>
    </source>
</evidence>
<evidence type="ECO:0000313" key="2">
    <source>
        <dbReference type="EMBL" id="CAG8849256.1"/>
    </source>
</evidence>
<feature type="region of interest" description="Disordered" evidence="1">
    <location>
        <begin position="1"/>
        <end position="61"/>
    </location>
</feature>
<feature type="compositionally biased region" description="Low complexity" evidence="1">
    <location>
        <begin position="9"/>
        <end position="28"/>
    </location>
</feature>
<keyword evidence="3" id="KW-1185">Reference proteome</keyword>
<name>A0ABN7X6G1_GIGMA</name>
<feature type="compositionally biased region" description="Basic and acidic residues" evidence="1">
    <location>
        <begin position="52"/>
        <end position="61"/>
    </location>
</feature>
<feature type="non-terminal residue" evidence="2">
    <location>
        <position position="1"/>
    </location>
</feature>
<accession>A0ABN7X6G1</accession>
<feature type="non-terminal residue" evidence="2">
    <location>
        <position position="79"/>
    </location>
</feature>
<feature type="compositionally biased region" description="Low complexity" evidence="1">
    <location>
        <begin position="35"/>
        <end position="49"/>
    </location>
</feature>
<gene>
    <name evidence="2" type="ORF">GMARGA_LOCUS39614</name>
</gene>
<dbReference type="Proteomes" id="UP000789901">
    <property type="component" value="Unassembled WGS sequence"/>
</dbReference>
<evidence type="ECO:0000313" key="3">
    <source>
        <dbReference type="Proteomes" id="UP000789901"/>
    </source>
</evidence>
<reference evidence="2 3" key="1">
    <citation type="submission" date="2021-06" db="EMBL/GenBank/DDBJ databases">
        <authorList>
            <person name="Kallberg Y."/>
            <person name="Tangrot J."/>
            <person name="Rosling A."/>
        </authorList>
    </citation>
    <scope>NUCLEOTIDE SEQUENCE [LARGE SCALE GENOMIC DNA]</scope>
    <source>
        <strain evidence="2 3">120-4 pot B 10/14</strain>
    </source>
</reference>
<protein>
    <submittedName>
        <fullName evidence="2">17063_t:CDS:1</fullName>
    </submittedName>
</protein>